<dbReference type="Pfam" id="PF06508">
    <property type="entry name" value="QueC"/>
    <property type="match status" value="2"/>
</dbReference>
<evidence type="ECO:0000256" key="5">
    <source>
        <dbReference type="ARBA" id="ARBA00022785"/>
    </source>
</evidence>
<dbReference type="PANTHER" id="PTHR42914">
    <property type="entry name" value="7-CYANO-7-DEAZAGUANINE SYNTHASE"/>
    <property type="match status" value="1"/>
</dbReference>
<evidence type="ECO:0000256" key="8">
    <source>
        <dbReference type="ARBA" id="ARBA00037993"/>
    </source>
</evidence>
<dbReference type="Proteomes" id="UP000183208">
    <property type="component" value="Unassembled WGS sequence"/>
</dbReference>
<gene>
    <name evidence="11" type="ORF">SAMN05444171_3118</name>
</gene>
<dbReference type="GO" id="GO:0005524">
    <property type="term" value="F:ATP binding"/>
    <property type="evidence" value="ECO:0007669"/>
    <property type="project" value="UniProtKB-KW"/>
</dbReference>
<comment type="similarity">
    <text evidence="8">Belongs to the QueC family.</text>
</comment>
<evidence type="ECO:0000256" key="4">
    <source>
        <dbReference type="ARBA" id="ARBA00022741"/>
    </source>
</evidence>
<dbReference type="AlphaFoldDB" id="A0A1H4XVQ8"/>
<dbReference type="InterPro" id="IPR018317">
    <property type="entry name" value="QueC"/>
</dbReference>
<keyword evidence="3" id="KW-0479">Metal-binding</keyword>
<dbReference type="SUPFAM" id="SSF52402">
    <property type="entry name" value="Adenine nucleotide alpha hydrolases-like"/>
    <property type="match status" value="1"/>
</dbReference>
<comment type="catalytic activity">
    <reaction evidence="10">
        <text>7-carboxy-7-carbaguanine + NH4(+) + 2 ATP = 7-cyano-7-carbaguanine + 2 AMP + 2 diphosphate + 2 H(+)</text>
        <dbReference type="Rhea" id="RHEA:27982"/>
        <dbReference type="ChEBI" id="CHEBI:15378"/>
        <dbReference type="ChEBI" id="CHEBI:28938"/>
        <dbReference type="ChEBI" id="CHEBI:30616"/>
        <dbReference type="ChEBI" id="CHEBI:33019"/>
        <dbReference type="ChEBI" id="CHEBI:45075"/>
        <dbReference type="ChEBI" id="CHEBI:61036"/>
        <dbReference type="ChEBI" id="CHEBI:456215"/>
        <dbReference type="EC" id="6.3.4.20"/>
    </reaction>
</comment>
<dbReference type="InterPro" id="IPR014729">
    <property type="entry name" value="Rossmann-like_a/b/a_fold"/>
</dbReference>
<name>A0A1H4XVQ8_9BRAD</name>
<sequence length="196" mass="20850">MKRATVLLSGGIDSAATALFLKSSGFAVRGLFVDYGQASLVLEQKAVDRLRHLIGITVDEICASSLSSQGVGELTGRNAFLVFSAALLGNCRSGAIAIGIHSGTPYYDCSPDFLEKVDALVQECSAGKLFVLAPFVRWSKDDVYSYFLSQSIPLDETYSCEAGTAPSCGQCASCLDRKRLECSLRGAPSDSETPQN</sequence>
<dbReference type="RefSeq" id="WP_074831323.1">
    <property type="nucleotide sequence ID" value="NZ_FNTI01000001.1"/>
</dbReference>
<keyword evidence="5" id="KW-0671">Queuosine biosynthesis</keyword>
<dbReference type="GO" id="GO:0046872">
    <property type="term" value="F:metal ion binding"/>
    <property type="evidence" value="ECO:0007669"/>
    <property type="project" value="UniProtKB-KW"/>
</dbReference>
<accession>A0A1H4XVQ8</accession>
<evidence type="ECO:0000313" key="12">
    <source>
        <dbReference type="Proteomes" id="UP000183208"/>
    </source>
</evidence>
<protein>
    <recommendedName>
        <fullName evidence="9">7-cyano-7-deazaguanine synthase</fullName>
        <ecNumber evidence="9">6.3.4.20</ecNumber>
    </recommendedName>
</protein>
<dbReference type="GO" id="GO:0008616">
    <property type="term" value="P:tRNA queuosine(34) biosynthetic process"/>
    <property type="evidence" value="ECO:0007669"/>
    <property type="project" value="UniProtKB-KW"/>
</dbReference>
<evidence type="ECO:0000256" key="3">
    <source>
        <dbReference type="ARBA" id="ARBA00022723"/>
    </source>
</evidence>
<evidence type="ECO:0000256" key="1">
    <source>
        <dbReference type="ARBA" id="ARBA00005061"/>
    </source>
</evidence>
<keyword evidence="4" id="KW-0547">Nucleotide-binding</keyword>
<dbReference type="EC" id="6.3.4.20" evidence="9"/>
<evidence type="ECO:0000256" key="10">
    <source>
        <dbReference type="ARBA" id="ARBA00047890"/>
    </source>
</evidence>
<evidence type="ECO:0000256" key="6">
    <source>
        <dbReference type="ARBA" id="ARBA00022833"/>
    </source>
</evidence>
<proteinExistence type="inferred from homology"/>
<comment type="pathway">
    <text evidence="1">Purine metabolism; 7-cyano-7-deazaguanine biosynthesis.</text>
</comment>
<keyword evidence="7" id="KW-0067">ATP-binding</keyword>
<reference evidence="11 12" key="1">
    <citation type="submission" date="2016-10" db="EMBL/GenBank/DDBJ databases">
        <authorList>
            <person name="de Groot N.N."/>
        </authorList>
    </citation>
    <scope>NUCLEOTIDE SEQUENCE [LARGE SCALE GENOMIC DNA]</scope>
    <source>
        <strain evidence="11 12">GAS522</strain>
    </source>
</reference>
<evidence type="ECO:0000256" key="7">
    <source>
        <dbReference type="ARBA" id="ARBA00022840"/>
    </source>
</evidence>
<evidence type="ECO:0000313" key="11">
    <source>
        <dbReference type="EMBL" id="SED09617.1"/>
    </source>
</evidence>
<dbReference type="PANTHER" id="PTHR42914:SF1">
    <property type="entry name" value="7-CYANO-7-DEAZAGUANINE SYNTHASE"/>
    <property type="match status" value="1"/>
</dbReference>
<dbReference type="GO" id="GO:0016874">
    <property type="term" value="F:ligase activity"/>
    <property type="evidence" value="ECO:0007669"/>
    <property type="project" value="UniProtKB-KW"/>
</dbReference>
<dbReference type="Gene3D" id="3.40.50.620">
    <property type="entry name" value="HUPs"/>
    <property type="match status" value="1"/>
</dbReference>
<organism evidence="11 12">
    <name type="scientific">Bradyrhizobium lablabi</name>
    <dbReference type="NCBI Taxonomy" id="722472"/>
    <lineage>
        <taxon>Bacteria</taxon>
        <taxon>Pseudomonadati</taxon>
        <taxon>Pseudomonadota</taxon>
        <taxon>Alphaproteobacteria</taxon>
        <taxon>Hyphomicrobiales</taxon>
        <taxon>Nitrobacteraceae</taxon>
        <taxon>Bradyrhizobium</taxon>
    </lineage>
</organism>
<evidence type="ECO:0000256" key="2">
    <source>
        <dbReference type="ARBA" id="ARBA00022598"/>
    </source>
</evidence>
<evidence type="ECO:0000256" key="9">
    <source>
        <dbReference type="ARBA" id="ARBA00039149"/>
    </source>
</evidence>
<keyword evidence="2" id="KW-0436">Ligase</keyword>
<dbReference type="EMBL" id="FNTI01000001">
    <property type="protein sequence ID" value="SED09617.1"/>
    <property type="molecule type" value="Genomic_DNA"/>
</dbReference>
<keyword evidence="6" id="KW-0862">Zinc</keyword>